<organism evidence="4 5">
    <name type="scientific">Iodidimonas gelatinilytica</name>
    <dbReference type="NCBI Taxonomy" id="1236966"/>
    <lineage>
        <taxon>Bacteria</taxon>
        <taxon>Pseudomonadati</taxon>
        <taxon>Pseudomonadota</taxon>
        <taxon>Alphaproteobacteria</taxon>
        <taxon>Iodidimonadales</taxon>
        <taxon>Iodidimonadaceae</taxon>
        <taxon>Iodidimonas</taxon>
    </lineage>
</organism>
<dbReference type="GO" id="GO:0061522">
    <property type="term" value="F:1,4-dihydroxy-2-naphthoyl-CoA thioesterase activity"/>
    <property type="evidence" value="ECO:0007669"/>
    <property type="project" value="TreeGrafter"/>
</dbReference>
<dbReference type="GO" id="GO:0005829">
    <property type="term" value="C:cytosol"/>
    <property type="evidence" value="ECO:0007669"/>
    <property type="project" value="TreeGrafter"/>
</dbReference>
<evidence type="ECO:0000313" key="4">
    <source>
        <dbReference type="EMBL" id="GEQ99657.1"/>
    </source>
</evidence>
<keyword evidence="1" id="KW-0378">Hydrolase</keyword>
<proteinExistence type="predicted"/>
<feature type="compositionally biased region" description="Basic and acidic residues" evidence="2">
    <location>
        <begin position="151"/>
        <end position="162"/>
    </location>
</feature>
<dbReference type="PANTHER" id="PTHR43240">
    <property type="entry name" value="1,4-DIHYDROXY-2-NAPHTHOYL-COA THIOESTERASE 1"/>
    <property type="match status" value="1"/>
</dbReference>
<dbReference type="InterPro" id="IPR003736">
    <property type="entry name" value="PAAI_dom"/>
</dbReference>
<dbReference type="PANTHER" id="PTHR43240:SF7">
    <property type="entry name" value="BLR7284 PROTEIN"/>
    <property type="match status" value="1"/>
</dbReference>
<dbReference type="SUPFAM" id="SSF54637">
    <property type="entry name" value="Thioesterase/thiol ester dehydrase-isomerase"/>
    <property type="match status" value="1"/>
</dbReference>
<evidence type="ECO:0000313" key="5">
    <source>
        <dbReference type="Proteomes" id="UP000325187"/>
    </source>
</evidence>
<reference evidence="4 5" key="1">
    <citation type="submission" date="2019-09" db="EMBL/GenBank/DDBJ databases">
        <title>NBRP : Genome information of microbial organism related human and environment.</title>
        <authorList>
            <person name="Hattori M."/>
            <person name="Oshima K."/>
            <person name="Inaba H."/>
            <person name="Suda W."/>
            <person name="Sakamoto M."/>
            <person name="Iino T."/>
            <person name="Kitahara M."/>
            <person name="Oshida Y."/>
            <person name="Iida T."/>
            <person name="Kudo T."/>
            <person name="Itoh T."/>
            <person name="Ohkuma M."/>
        </authorList>
    </citation>
    <scope>NUCLEOTIDE SEQUENCE [LARGE SCALE GENOMIC DNA]</scope>
    <source>
        <strain evidence="4 5">Mie-1</strain>
    </source>
</reference>
<dbReference type="EMBL" id="BKCM01000001">
    <property type="protein sequence ID" value="GEQ99657.1"/>
    <property type="molecule type" value="Genomic_DNA"/>
</dbReference>
<protein>
    <submittedName>
        <fullName evidence="4">Thioesterase</fullName>
    </submittedName>
</protein>
<evidence type="ECO:0000256" key="1">
    <source>
        <dbReference type="ARBA" id="ARBA00022801"/>
    </source>
</evidence>
<evidence type="ECO:0000259" key="3">
    <source>
        <dbReference type="Pfam" id="PF03061"/>
    </source>
</evidence>
<dbReference type="Pfam" id="PF03061">
    <property type="entry name" value="4HBT"/>
    <property type="match status" value="1"/>
</dbReference>
<dbReference type="InterPro" id="IPR029069">
    <property type="entry name" value="HotDog_dom_sf"/>
</dbReference>
<gene>
    <name evidence="4" type="ORF">JCM17845_02810</name>
</gene>
<dbReference type="InterPro" id="IPR006683">
    <property type="entry name" value="Thioestr_dom"/>
</dbReference>
<accession>A0A5A7MUR0</accession>
<dbReference type="AlphaFoldDB" id="A0A5A7MUR0"/>
<dbReference type="NCBIfam" id="TIGR00369">
    <property type="entry name" value="unchar_dom_1"/>
    <property type="match status" value="1"/>
</dbReference>
<sequence>MALPDKDTLASMMGLVPQLSALGIELCEMDKARAKMRLPWADRLVAYADSGVMAGGAVFTLLDSVLGTAVFSALPSLVPVATLDLRVDYLKPATPGRDLFASAHCYKLTRQVAFVRGVAFHDTEDSPIAHATASFILNRPSSQEASSEQETAEKDSMKKDQA</sequence>
<comment type="caution">
    <text evidence="4">The sequence shown here is derived from an EMBL/GenBank/DDBJ whole genome shotgun (WGS) entry which is preliminary data.</text>
</comment>
<dbReference type="Gene3D" id="3.10.129.10">
    <property type="entry name" value="Hotdog Thioesterase"/>
    <property type="match status" value="1"/>
</dbReference>
<keyword evidence="5" id="KW-1185">Reference proteome</keyword>
<dbReference type="Proteomes" id="UP000325187">
    <property type="component" value="Unassembled WGS sequence"/>
</dbReference>
<dbReference type="CDD" id="cd03443">
    <property type="entry name" value="PaaI_thioesterase"/>
    <property type="match status" value="1"/>
</dbReference>
<evidence type="ECO:0000256" key="2">
    <source>
        <dbReference type="SAM" id="MobiDB-lite"/>
    </source>
</evidence>
<name>A0A5A7MUR0_9PROT</name>
<dbReference type="RefSeq" id="WP_150001612.1">
    <property type="nucleotide sequence ID" value="NZ_BKCM01000001.1"/>
</dbReference>
<feature type="region of interest" description="Disordered" evidence="2">
    <location>
        <begin position="139"/>
        <end position="162"/>
    </location>
</feature>
<feature type="domain" description="Thioesterase" evidence="3">
    <location>
        <begin position="51"/>
        <end position="124"/>
    </location>
</feature>